<name>A0ABP8KQP4_9BACT</name>
<feature type="domain" description="PPIase FKBP-type" evidence="7">
    <location>
        <begin position="212"/>
        <end position="295"/>
    </location>
</feature>
<keyword evidence="3 5" id="KW-0697">Rotamase</keyword>
<dbReference type="InterPro" id="IPR001179">
    <property type="entry name" value="PPIase_FKBP_dom"/>
</dbReference>
<evidence type="ECO:0000313" key="9">
    <source>
        <dbReference type="Proteomes" id="UP001500936"/>
    </source>
</evidence>
<dbReference type="PANTHER" id="PTHR43811">
    <property type="entry name" value="FKBP-TYPE PEPTIDYL-PROLYL CIS-TRANS ISOMERASE FKPA"/>
    <property type="match status" value="1"/>
</dbReference>
<comment type="similarity">
    <text evidence="2 6">Belongs to the FKBP-type PPIase family.</text>
</comment>
<evidence type="ECO:0000259" key="7">
    <source>
        <dbReference type="PROSITE" id="PS50059"/>
    </source>
</evidence>
<proteinExistence type="inferred from homology"/>
<gene>
    <name evidence="8" type="ORF">GCM10023187_41000</name>
</gene>
<protein>
    <recommendedName>
        <fullName evidence="6">Peptidyl-prolyl cis-trans isomerase</fullName>
        <ecNumber evidence="6">5.2.1.8</ecNumber>
    </recommendedName>
</protein>
<dbReference type="InterPro" id="IPR046357">
    <property type="entry name" value="PPIase_dom_sf"/>
</dbReference>
<evidence type="ECO:0000256" key="3">
    <source>
        <dbReference type="ARBA" id="ARBA00023110"/>
    </source>
</evidence>
<evidence type="ECO:0000256" key="5">
    <source>
        <dbReference type="PROSITE-ProRule" id="PRU00277"/>
    </source>
</evidence>
<dbReference type="Pfam" id="PF00254">
    <property type="entry name" value="FKBP_C"/>
    <property type="match status" value="2"/>
</dbReference>
<dbReference type="PROSITE" id="PS50059">
    <property type="entry name" value="FKBP_PPIASE"/>
    <property type="match status" value="2"/>
</dbReference>
<dbReference type="SUPFAM" id="SSF54534">
    <property type="entry name" value="FKBP-like"/>
    <property type="match status" value="2"/>
</dbReference>
<keyword evidence="4 5" id="KW-0413">Isomerase</keyword>
<dbReference type="Proteomes" id="UP001500936">
    <property type="component" value="Unassembled WGS sequence"/>
</dbReference>
<evidence type="ECO:0000256" key="2">
    <source>
        <dbReference type="ARBA" id="ARBA00006577"/>
    </source>
</evidence>
<reference evidence="9" key="1">
    <citation type="journal article" date="2019" name="Int. J. Syst. Evol. Microbiol.">
        <title>The Global Catalogue of Microorganisms (GCM) 10K type strain sequencing project: providing services to taxonomists for standard genome sequencing and annotation.</title>
        <authorList>
            <consortium name="The Broad Institute Genomics Platform"/>
            <consortium name="The Broad Institute Genome Sequencing Center for Infectious Disease"/>
            <person name="Wu L."/>
            <person name="Ma J."/>
        </authorList>
    </citation>
    <scope>NUCLEOTIDE SEQUENCE [LARGE SCALE GENOMIC DNA]</scope>
    <source>
        <strain evidence="9">JCM 17925</strain>
    </source>
</reference>
<dbReference type="EMBL" id="BAABHB010000010">
    <property type="protein sequence ID" value="GAA4413082.1"/>
    <property type="molecule type" value="Genomic_DNA"/>
</dbReference>
<dbReference type="PANTHER" id="PTHR43811:SF19">
    <property type="entry name" value="39 KDA FK506-BINDING NUCLEAR PROTEIN"/>
    <property type="match status" value="1"/>
</dbReference>
<dbReference type="PROSITE" id="PS51257">
    <property type="entry name" value="PROKAR_LIPOPROTEIN"/>
    <property type="match status" value="1"/>
</dbReference>
<dbReference type="Gene3D" id="3.10.50.40">
    <property type="match status" value="2"/>
</dbReference>
<evidence type="ECO:0000256" key="1">
    <source>
        <dbReference type="ARBA" id="ARBA00000971"/>
    </source>
</evidence>
<feature type="domain" description="PPIase FKBP-type" evidence="7">
    <location>
        <begin position="80"/>
        <end position="170"/>
    </location>
</feature>
<comment type="catalytic activity">
    <reaction evidence="1 5 6">
        <text>[protein]-peptidylproline (omega=180) = [protein]-peptidylproline (omega=0)</text>
        <dbReference type="Rhea" id="RHEA:16237"/>
        <dbReference type="Rhea" id="RHEA-COMP:10747"/>
        <dbReference type="Rhea" id="RHEA-COMP:10748"/>
        <dbReference type="ChEBI" id="CHEBI:83833"/>
        <dbReference type="ChEBI" id="CHEBI:83834"/>
        <dbReference type="EC" id="5.2.1.8"/>
    </reaction>
</comment>
<sequence>MRTLANKVLFYAALASTGFGVVSCEQAGEALQDRKKRENEQEIEQYIDRNNLRGQVQKNELGLYYYITKSVPNGQQPKIGDQVQYHYVARRLDNLIVDSTDIAANKPLSFVYLDRPVNITAGLFLGITQLKEGEEAILLVPAYLDNGRIGTLLLPQYSPVRYDLKVVNVRTEDEQIEDYIKAKKLAVTQKQDNGLRVAVTQSRPDSVLITTGKTVNVKYTGKLLNDTQFDAGTINVVIGEGRVVKGWEEALQKLRAGEKATIVFPSALGYGTQGSGQTIGPYAPLAFDLEIMSVK</sequence>
<keyword evidence="9" id="KW-1185">Reference proteome</keyword>
<evidence type="ECO:0000256" key="6">
    <source>
        <dbReference type="RuleBase" id="RU003915"/>
    </source>
</evidence>
<accession>A0ABP8KQP4</accession>
<comment type="caution">
    <text evidence="8">The sequence shown here is derived from an EMBL/GenBank/DDBJ whole genome shotgun (WGS) entry which is preliminary data.</text>
</comment>
<dbReference type="RefSeq" id="WP_345269835.1">
    <property type="nucleotide sequence ID" value="NZ_BAABHB010000010.1"/>
</dbReference>
<organism evidence="8 9">
    <name type="scientific">Nibrella viscosa</name>
    <dbReference type="NCBI Taxonomy" id="1084524"/>
    <lineage>
        <taxon>Bacteria</taxon>
        <taxon>Pseudomonadati</taxon>
        <taxon>Bacteroidota</taxon>
        <taxon>Cytophagia</taxon>
        <taxon>Cytophagales</taxon>
        <taxon>Spirosomataceae</taxon>
        <taxon>Nibrella</taxon>
    </lineage>
</organism>
<evidence type="ECO:0000313" key="8">
    <source>
        <dbReference type="EMBL" id="GAA4413082.1"/>
    </source>
</evidence>
<dbReference type="EC" id="5.2.1.8" evidence="6"/>
<evidence type="ECO:0000256" key="4">
    <source>
        <dbReference type="ARBA" id="ARBA00023235"/>
    </source>
</evidence>